<sequence length="273" mass="29377">MASDKKVILITGGNTGLGFEIAKALYQSEIPYEIIIGTRTVSKGEDAIATLNKEIPQSASSLSVVQVDLTSDESIEKAIETISSRYGRLDALVNNAGGSFDSQIQEGKMTLREGFNATWDLNVSGTHVITSLAVPLLLKSFDPRVIFITSGTSTLTETENATHPNLIRINGSPPAGWPKPKVGLAVTAYRSAKTGLNMLMREWHRILKNDGVKVWAVSPGFLATGLGGIGPEKLKEMGARDPSIGGQFVRDVLQGKRDEDVGKAIRSDTIQPW</sequence>
<dbReference type="PRINTS" id="PR00081">
    <property type="entry name" value="GDHRDH"/>
</dbReference>
<keyword evidence="4" id="KW-1185">Reference proteome</keyword>
<keyword evidence="2" id="KW-0560">Oxidoreductase</keyword>
<proteinExistence type="inferred from homology"/>
<evidence type="ECO:0000256" key="1">
    <source>
        <dbReference type="ARBA" id="ARBA00006484"/>
    </source>
</evidence>
<protein>
    <submittedName>
        <fullName evidence="3">Uncharacterized protein</fullName>
    </submittedName>
</protein>
<dbReference type="Pfam" id="PF00106">
    <property type="entry name" value="adh_short"/>
    <property type="match status" value="1"/>
</dbReference>
<dbReference type="GO" id="GO:0050664">
    <property type="term" value="F:oxidoreductase activity, acting on NAD(P)H, oxygen as acceptor"/>
    <property type="evidence" value="ECO:0007669"/>
    <property type="project" value="TreeGrafter"/>
</dbReference>
<accession>A0AAX6MV89</accession>
<evidence type="ECO:0000256" key="2">
    <source>
        <dbReference type="ARBA" id="ARBA00023002"/>
    </source>
</evidence>
<dbReference type="InterPro" id="IPR036291">
    <property type="entry name" value="NAD(P)-bd_dom_sf"/>
</dbReference>
<dbReference type="PANTHER" id="PTHR43008:SF8">
    <property type="entry name" value="BENZIL REDUCTASE ((S)-BENZOIN FORMING) IRC24"/>
    <property type="match status" value="1"/>
</dbReference>
<dbReference type="Proteomes" id="UP001369815">
    <property type="component" value="Unassembled WGS sequence"/>
</dbReference>
<dbReference type="PANTHER" id="PTHR43008">
    <property type="entry name" value="BENZIL REDUCTASE"/>
    <property type="match status" value="1"/>
</dbReference>
<gene>
    <name evidence="3" type="ORF">Daesc_001362</name>
</gene>
<comment type="caution">
    <text evidence="3">The sequence shown here is derived from an EMBL/GenBank/DDBJ whole genome shotgun (WGS) entry which is preliminary data.</text>
</comment>
<reference evidence="3 4" key="1">
    <citation type="journal article" date="2024" name="Front Chem Biol">
        <title>Unveiling the potential of Daldinia eschscholtzii MFLUCC 19-0629 through bioactivity and bioinformatics studies for enhanced sustainable agriculture production.</title>
        <authorList>
            <person name="Brooks S."/>
            <person name="Weaver J.A."/>
            <person name="Klomchit A."/>
            <person name="Alharthi S.A."/>
            <person name="Onlamun T."/>
            <person name="Nurani R."/>
            <person name="Vong T.K."/>
            <person name="Alberti F."/>
            <person name="Greco C."/>
        </authorList>
    </citation>
    <scope>NUCLEOTIDE SEQUENCE [LARGE SCALE GENOMIC DNA]</scope>
    <source>
        <strain evidence="3">MFLUCC 19-0629</strain>
    </source>
</reference>
<evidence type="ECO:0000313" key="3">
    <source>
        <dbReference type="EMBL" id="KAK6956092.1"/>
    </source>
</evidence>
<evidence type="ECO:0000313" key="4">
    <source>
        <dbReference type="Proteomes" id="UP001369815"/>
    </source>
</evidence>
<dbReference type="AlphaFoldDB" id="A0AAX6MV89"/>
<dbReference type="EMBL" id="JBANMG010000002">
    <property type="protein sequence ID" value="KAK6956092.1"/>
    <property type="molecule type" value="Genomic_DNA"/>
</dbReference>
<name>A0AAX6MV89_9PEZI</name>
<dbReference type="InterPro" id="IPR002347">
    <property type="entry name" value="SDR_fam"/>
</dbReference>
<organism evidence="3 4">
    <name type="scientific">Daldinia eschscholtzii</name>
    <dbReference type="NCBI Taxonomy" id="292717"/>
    <lineage>
        <taxon>Eukaryota</taxon>
        <taxon>Fungi</taxon>
        <taxon>Dikarya</taxon>
        <taxon>Ascomycota</taxon>
        <taxon>Pezizomycotina</taxon>
        <taxon>Sordariomycetes</taxon>
        <taxon>Xylariomycetidae</taxon>
        <taxon>Xylariales</taxon>
        <taxon>Hypoxylaceae</taxon>
        <taxon>Daldinia</taxon>
    </lineage>
</organism>
<dbReference type="Gene3D" id="3.40.50.720">
    <property type="entry name" value="NAD(P)-binding Rossmann-like Domain"/>
    <property type="match status" value="1"/>
</dbReference>
<dbReference type="GO" id="GO:0016616">
    <property type="term" value="F:oxidoreductase activity, acting on the CH-OH group of donors, NAD or NADP as acceptor"/>
    <property type="evidence" value="ECO:0007669"/>
    <property type="project" value="UniProtKB-ARBA"/>
</dbReference>
<dbReference type="SUPFAM" id="SSF51735">
    <property type="entry name" value="NAD(P)-binding Rossmann-fold domains"/>
    <property type="match status" value="1"/>
</dbReference>
<comment type="similarity">
    <text evidence="1">Belongs to the short-chain dehydrogenases/reductases (SDR) family.</text>
</comment>